<protein>
    <submittedName>
        <fullName evidence="1">DgyrCDS1666</fullName>
    </submittedName>
</protein>
<accession>A0A7I8VAV1</accession>
<sequence length="236" mass="26755">MDALAEFWNDSSKTTETTAFQNVLRQQQTMEKQLSKGIFQLANTGSVIIDIEREAAKSRLVKFKVRHAEGNELFCGIQLRDPTTRDHLARRESYQYLVRKFNCHDPMVIKPSRTRKSVYDSVIIQAPDGNTIGYILPRPEHMFTVLDFSGTSLYTITANFENSLFSCYCNRNLKPISYDIKLTKINKITGKVNLLGPKNMRNGVVIRYMPQAEISHAAVLIGACVVLSTWGEAVED</sequence>
<name>A0A7I8VAV1_9ANNE</name>
<organism evidence="1 2">
    <name type="scientific">Dimorphilus gyrociliatus</name>
    <dbReference type="NCBI Taxonomy" id="2664684"/>
    <lineage>
        <taxon>Eukaryota</taxon>
        <taxon>Metazoa</taxon>
        <taxon>Spiralia</taxon>
        <taxon>Lophotrochozoa</taxon>
        <taxon>Annelida</taxon>
        <taxon>Polychaeta</taxon>
        <taxon>Polychaeta incertae sedis</taxon>
        <taxon>Dinophilidae</taxon>
        <taxon>Dimorphilus</taxon>
    </lineage>
</organism>
<dbReference type="AlphaFoldDB" id="A0A7I8VAV1"/>
<evidence type="ECO:0000313" key="1">
    <source>
        <dbReference type="EMBL" id="CAD5112444.1"/>
    </source>
</evidence>
<dbReference type="EMBL" id="CAJFCJ010000002">
    <property type="protein sequence ID" value="CAD5112444.1"/>
    <property type="molecule type" value="Genomic_DNA"/>
</dbReference>
<proteinExistence type="predicted"/>
<comment type="caution">
    <text evidence="1">The sequence shown here is derived from an EMBL/GenBank/DDBJ whole genome shotgun (WGS) entry which is preliminary data.</text>
</comment>
<reference evidence="1 2" key="1">
    <citation type="submission" date="2020-08" db="EMBL/GenBank/DDBJ databases">
        <authorList>
            <person name="Hejnol A."/>
        </authorList>
    </citation>
    <scope>NUCLEOTIDE SEQUENCE [LARGE SCALE GENOMIC DNA]</scope>
</reference>
<gene>
    <name evidence="1" type="ORF">DGYR_LOCUS1583</name>
</gene>
<evidence type="ECO:0000313" key="2">
    <source>
        <dbReference type="Proteomes" id="UP000549394"/>
    </source>
</evidence>
<keyword evidence="2" id="KW-1185">Reference proteome</keyword>
<dbReference type="Proteomes" id="UP000549394">
    <property type="component" value="Unassembled WGS sequence"/>
</dbReference>